<evidence type="ECO:0000256" key="7">
    <source>
        <dbReference type="ARBA" id="ARBA00023128"/>
    </source>
</evidence>
<sequence length="75" mass="8232">MVSTPTWTEEEIGKKWDRCVTSALVKLGAGTFVGSIISLLFIRRKWPIVTGAGFGLGSAYTTCHKEINDTITKKN</sequence>
<evidence type="ECO:0000313" key="12">
    <source>
        <dbReference type="RefSeq" id="XP_011500835.1"/>
    </source>
</evidence>
<comment type="subunit">
    <text evidence="9">Component of the mitochondrial contact site and cristae organizing system (MICOS) complex.</text>
</comment>
<dbReference type="PANTHER" id="PTHR21304">
    <property type="entry name" value="MICOS COMPLEX SUBUNIT MIC10"/>
    <property type="match status" value="1"/>
</dbReference>
<keyword evidence="6 9" id="KW-1133">Transmembrane helix</keyword>
<keyword evidence="4 9" id="KW-0812">Transmembrane</keyword>
<dbReference type="KEGG" id="csol:105364567"/>
<evidence type="ECO:0000313" key="10">
    <source>
        <dbReference type="Proteomes" id="UP000695007"/>
    </source>
</evidence>
<keyword evidence="5 9" id="KW-0999">Mitochondrion inner membrane</keyword>
<name>A0AAJ7DYA0_9HYME</name>
<organism evidence="10 12">
    <name type="scientific">Ceratosolen solmsi marchali</name>
    <dbReference type="NCBI Taxonomy" id="326594"/>
    <lineage>
        <taxon>Eukaryota</taxon>
        <taxon>Metazoa</taxon>
        <taxon>Ecdysozoa</taxon>
        <taxon>Arthropoda</taxon>
        <taxon>Hexapoda</taxon>
        <taxon>Insecta</taxon>
        <taxon>Pterygota</taxon>
        <taxon>Neoptera</taxon>
        <taxon>Endopterygota</taxon>
        <taxon>Hymenoptera</taxon>
        <taxon>Apocrita</taxon>
        <taxon>Proctotrupomorpha</taxon>
        <taxon>Chalcidoidea</taxon>
        <taxon>Agaonidae</taxon>
        <taxon>Agaoninae</taxon>
        <taxon>Ceratosolen</taxon>
    </lineage>
</organism>
<keyword evidence="7 9" id="KW-0496">Mitochondrion</keyword>
<evidence type="ECO:0000313" key="11">
    <source>
        <dbReference type="RefSeq" id="XP_011500834.1"/>
    </source>
</evidence>
<keyword evidence="8 9" id="KW-0472">Membrane</keyword>
<evidence type="ECO:0000256" key="6">
    <source>
        <dbReference type="ARBA" id="ARBA00022989"/>
    </source>
</evidence>
<dbReference type="PANTHER" id="PTHR21304:SF0">
    <property type="entry name" value="MICOS COMPLEX SUBUNIT MIC10"/>
    <property type="match status" value="1"/>
</dbReference>
<dbReference type="Proteomes" id="UP000695007">
    <property type="component" value="Unplaced"/>
</dbReference>
<feature type="transmembrane region" description="Helical" evidence="9">
    <location>
        <begin position="20"/>
        <end position="42"/>
    </location>
</feature>
<gene>
    <name evidence="11 12 13" type="primary">LOC105364567</name>
</gene>
<comment type="function">
    <text evidence="1 9">Component of the MICOS complex, a large protein complex of the mitochondrial inner membrane that plays crucial roles in the maintenance of crista junctions, inner membrane architecture, and formation of contact sites to the outer membrane.</text>
</comment>
<comment type="similarity">
    <text evidence="3 9">Belongs to the MICOS complex subunit Mic10 family.</text>
</comment>
<evidence type="ECO:0000256" key="1">
    <source>
        <dbReference type="ARBA" id="ARBA00002689"/>
    </source>
</evidence>
<accession>A0AAJ7DYA0</accession>
<dbReference type="Pfam" id="PF04418">
    <property type="entry name" value="DUF543"/>
    <property type="match status" value="1"/>
</dbReference>
<comment type="subcellular location">
    <subcellularLocation>
        <location evidence="2 9">Mitochondrion inner membrane</location>
        <topology evidence="2 9">Single-pass membrane protein</topology>
    </subcellularLocation>
</comment>
<dbReference type="RefSeq" id="XP_011500835.1">
    <property type="nucleotide sequence ID" value="XM_011502533.1"/>
</dbReference>
<evidence type="ECO:0000256" key="3">
    <source>
        <dbReference type="ARBA" id="ARBA00006792"/>
    </source>
</evidence>
<evidence type="ECO:0000256" key="9">
    <source>
        <dbReference type="RuleBase" id="RU363011"/>
    </source>
</evidence>
<evidence type="ECO:0000313" key="13">
    <source>
        <dbReference type="RefSeq" id="XP_011500836.1"/>
    </source>
</evidence>
<dbReference type="GO" id="GO:0061617">
    <property type="term" value="C:MICOS complex"/>
    <property type="evidence" value="ECO:0007669"/>
    <property type="project" value="UniProtKB-UniRule"/>
</dbReference>
<evidence type="ECO:0000256" key="8">
    <source>
        <dbReference type="ARBA" id="ARBA00023136"/>
    </source>
</evidence>
<proteinExistence type="inferred from homology"/>
<evidence type="ECO:0000256" key="2">
    <source>
        <dbReference type="ARBA" id="ARBA00004434"/>
    </source>
</evidence>
<reference evidence="11 12" key="1">
    <citation type="submission" date="2025-04" db="UniProtKB">
        <authorList>
            <consortium name="RefSeq"/>
        </authorList>
    </citation>
    <scope>IDENTIFICATION</scope>
</reference>
<keyword evidence="10" id="KW-1185">Reference proteome</keyword>
<protein>
    <recommendedName>
        <fullName evidence="9">MICOS complex subunit MIC10</fullName>
    </recommendedName>
</protein>
<dbReference type="RefSeq" id="XP_011500836.1">
    <property type="nucleotide sequence ID" value="XM_011502534.1"/>
</dbReference>
<evidence type="ECO:0000256" key="5">
    <source>
        <dbReference type="ARBA" id="ARBA00022792"/>
    </source>
</evidence>
<dbReference type="AlphaFoldDB" id="A0AAJ7DYA0"/>
<evidence type="ECO:0000256" key="4">
    <source>
        <dbReference type="ARBA" id="ARBA00022692"/>
    </source>
</evidence>
<dbReference type="GeneID" id="105364567"/>
<dbReference type="InterPro" id="IPR007512">
    <property type="entry name" value="Mic10"/>
</dbReference>
<dbReference type="RefSeq" id="XP_011500834.1">
    <property type="nucleotide sequence ID" value="XM_011502532.1"/>
</dbReference>